<dbReference type="InterPro" id="IPR000160">
    <property type="entry name" value="GGDEF_dom"/>
</dbReference>
<keyword evidence="1" id="KW-0472">Membrane</keyword>
<dbReference type="InterPro" id="IPR029787">
    <property type="entry name" value="Nucleotide_cyclase"/>
</dbReference>
<dbReference type="SMART" id="SM00052">
    <property type="entry name" value="EAL"/>
    <property type="match status" value="1"/>
</dbReference>
<dbReference type="InterPro" id="IPR052155">
    <property type="entry name" value="Biofilm_reg_signaling"/>
</dbReference>
<dbReference type="InterPro" id="IPR035919">
    <property type="entry name" value="EAL_sf"/>
</dbReference>
<sequence>MQAKASTNPRSAAEAEIYADLVETLFDTTHSLVTGILSGVLVPAIAWISTRETSYLWLAGLMSLIGVYRVHVLLSHDRAPIEARRRDAEIWERRYAVGAISFMVTLGVATAILFNYHQNEIAAYYGVIIMTGVTGNLAARNAARPNIVFWQMMGTCMPLAFTIIFNFSPWYWGISAFLGFGALAVFKTTKFLKNILVSALRNGRDAMRQRQKFSIALNSMTHGLCMGDSSLTISVMNRRIVEFFGIVAAATPIKLDALAHAIGRTANMSPAEIEEFKELWMRHAAMPQATVFMRRIGERYFNFHCERAEGGAFVTVIEDVSTQQRALREIERIAHFDELTGLPNRYHFQDALGADMLRLGVTEGNAVLITVDLDRFKEVNDTLGHMVGDKLLAHVGARLSACAPTPNLVARLGGDEFCILMRAPHEASQIDAMSAVILKELSRPFRIDGHRITVGATIGLAIAPQDADTPIGLLKCADLALYEAKLGARGTAVRYSPKMQDALLEKRAIEEELREALVKDELALFYQPIVDSRRGAIVAMEALVRWRHPERGIISPGVFIPVAEQTGLIVEIGAWVLRRACEDAVAWPRHVRVAVNLAPKQFHQADLIDTIATALDDSGLDPDRLELEITESTLISNTDDIQAKLAKIDALGARLSLDDFETGYSSLSYLNRFPVKKVKIDQAFSRQAIESPKTQAIISAISALAKDLNLDLVAEGVETQAQLGFMASKNIFLIQGYLYSKPRPIEELAPLLECWSDAPRLESAA</sequence>
<dbReference type="Gene3D" id="3.20.20.450">
    <property type="entry name" value="EAL domain"/>
    <property type="match status" value="1"/>
</dbReference>
<dbReference type="SUPFAM" id="SSF141868">
    <property type="entry name" value="EAL domain-like"/>
    <property type="match status" value="1"/>
</dbReference>
<dbReference type="SUPFAM" id="SSF55073">
    <property type="entry name" value="Nucleotide cyclase"/>
    <property type="match status" value="1"/>
</dbReference>
<dbReference type="Gene3D" id="3.30.70.270">
    <property type="match status" value="1"/>
</dbReference>
<dbReference type="InterPro" id="IPR001633">
    <property type="entry name" value="EAL_dom"/>
</dbReference>
<gene>
    <name evidence="4" type="ORF">SS37A_22700</name>
</gene>
<dbReference type="InterPro" id="IPR043128">
    <property type="entry name" value="Rev_trsase/Diguanyl_cyclase"/>
</dbReference>
<feature type="domain" description="GGDEF" evidence="3">
    <location>
        <begin position="364"/>
        <end position="497"/>
    </location>
</feature>
<feature type="transmembrane region" description="Helical" evidence="1">
    <location>
        <begin position="55"/>
        <end position="74"/>
    </location>
</feature>
<dbReference type="PROSITE" id="PS50883">
    <property type="entry name" value="EAL"/>
    <property type="match status" value="1"/>
</dbReference>
<dbReference type="CDD" id="cd01949">
    <property type="entry name" value="GGDEF"/>
    <property type="match status" value="1"/>
</dbReference>
<feature type="transmembrane region" description="Helical" evidence="1">
    <location>
        <begin position="95"/>
        <end position="116"/>
    </location>
</feature>
<keyword evidence="1" id="KW-1133">Transmembrane helix</keyword>
<proteinExistence type="predicted"/>
<evidence type="ECO:0000256" key="1">
    <source>
        <dbReference type="SAM" id="Phobius"/>
    </source>
</evidence>
<dbReference type="NCBIfam" id="TIGR00254">
    <property type="entry name" value="GGDEF"/>
    <property type="match status" value="1"/>
</dbReference>
<reference evidence="4 5" key="1">
    <citation type="journal article" date="2023" name="Int. J. Syst. Evol. Microbiol.">
        <title>Methylocystis iwaonis sp. nov., a type II methane-oxidizing bacterium from surface soil of a rice paddy field in Japan, and emended description of the genus Methylocystis (ex Whittenbury et al. 1970) Bowman et al. 1993.</title>
        <authorList>
            <person name="Kaise H."/>
            <person name="Sawadogo J.B."/>
            <person name="Alam M.S."/>
            <person name="Ueno C."/>
            <person name="Dianou D."/>
            <person name="Shinjo R."/>
            <person name="Asakawa S."/>
        </authorList>
    </citation>
    <scope>NUCLEOTIDE SEQUENCE [LARGE SCALE GENOMIC DNA]</scope>
    <source>
        <strain evidence="4 5">SS37A-Re</strain>
    </source>
</reference>
<dbReference type="Pfam" id="PF00990">
    <property type="entry name" value="GGDEF"/>
    <property type="match status" value="1"/>
</dbReference>
<feature type="transmembrane region" description="Helical" evidence="1">
    <location>
        <begin position="170"/>
        <end position="186"/>
    </location>
</feature>
<dbReference type="Proteomes" id="UP001317629">
    <property type="component" value="Chromosome"/>
</dbReference>
<dbReference type="Pfam" id="PF12860">
    <property type="entry name" value="PAS_7"/>
    <property type="match status" value="1"/>
</dbReference>
<feature type="transmembrane region" description="Helical" evidence="1">
    <location>
        <begin position="31"/>
        <end position="49"/>
    </location>
</feature>
<feature type="domain" description="EAL" evidence="2">
    <location>
        <begin position="506"/>
        <end position="756"/>
    </location>
</feature>
<dbReference type="PROSITE" id="PS50887">
    <property type="entry name" value="GGDEF"/>
    <property type="match status" value="1"/>
</dbReference>
<feature type="transmembrane region" description="Helical" evidence="1">
    <location>
        <begin position="122"/>
        <end position="139"/>
    </location>
</feature>
<evidence type="ECO:0000313" key="5">
    <source>
        <dbReference type="Proteomes" id="UP001317629"/>
    </source>
</evidence>
<dbReference type="SMART" id="SM00267">
    <property type="entry name" value="GGDEF"/>
    <property type="match status" value="1"/>
</dbReference>
<dbReference type="PANTHER" id="PTHR44757:SF2">
    <property type="entry name" value="BIOFILM ARCHITECTURE MAINTENANCE PROTEIN MBAA"/>
    <property type="match status" value="1"/>
</dbReference>
<dbReference type="CDD" id="cd01948">
    <property type="entry name" value="EAL"/>
    <property type="match status" value="1"/>
</dbReference>
<evidence type="ECO:0000259" key="2">
    <source>
        <dbReference type="PROSITE" id="PS50883"/>
    </source>
</evidence>
<protein>
    <submittedName>
        <fullName evidence="4">GGDEF-domain containing protein</fullName>
    </submittedName>
</protein>
<name>A0ABM8EA03_9HYPH</name>
<accession>A0ABM8EA03</accession>
<keyword evidence="5" id="KW-1185">Reference proteome</keyword>
<evidence type="ECO:0000259" key="3">
    <source>
        <dbReference type="PROSITE" id="PS50887"/>
    </source>
</evidence>
<dbReference type="RefSeq" id="WP_281928010.1">
    <property type="nucleotide sequence ID" value="NZ_AP027142.1"/>
</dbReference>
<dbReference type="EMBL" id="AP027142">
    <property type="protein sequence ID" value="BDV34741.1"/>
    <property type="molecule type" value="Genomic_DNA"/>
</dbReference>
<dbReference type="Pfam" id="PF00563">
    <property type="entry name" value="EAL"/>
    <property type="match status" value="1"/>
</dbReference>
<organism evidence="4 5">
    <name type="scientific">Methylocystis iwaonis</name>
    <dbReference type="NCBI Taxonomy" id="2885079"/>
    <lineage>
        <taxon>Bacteria</taxon>
        <taxon>Pseudomonadati</taxon>
        <taxon>Pseudomonadota</taxon>
        <taxon>Alphaproteobacteria</taxon>
        <taxon>Hyphomicrobiales</taxon>
        <taxon>Methylocystaceae</taxon>
        <taxon>Methylocystis</taxon>
    </lineage>
</organism>
<dbReference type="PANTHER" id="PTHR44757">
    <property type="entry name" value="DIGUANYLATE CYCLASE DGCP"/>
    <property type="match status" value="1"/>
</dbReference>
<keyword evidence="1" id="KW-0812">Transmembrane</keyword>
<evidence type="ECO:0000313" key="4">
    <source>
        <dbReference type="EMBL" id="BDV34741.1"/>
    </source>
</evidence>